<gene>
    <name evidence="1" type="ORF">CO001_02770</name>
</gene>
<proteinExistence type="predicted"/>
<comment type="caution">
    <text evidence="1">The sequence shown here is derived from an EMBL/GenBank/DDBJ whole genome shotgun (WGS) entry which is preliminary data.</text>
</comment>
<evidence type="ECO:0000313" key="1">
    <source>
        <dbReference type="EMBL" id="PIW76177.1"/>
    </source>
</evidence>
<protein>
    <submittedName>
        <fullName evidence="1">Uncharacterized protein</fullName>
    </submittedName>
</protein>
<dbReference type="AlphaFoldDB" id="A0A2M7II14"/>
<organism evidence="1 2">
    <name type="scientific">Candidatus Portnoybacteria bacterium CG_4_8_14_3_um_filter_40_10</name>
    <dbReference type="NCBI Taxonomy" id="1974801"/>
    <lineage>
        <taxon>Bacteria</taxon>
        <taxon>Candidatus Portnoyibacteriota</taxon>
    </lineage>
</organism>
<dbReference type="EMBL" id="PFGY01000073">
    <property type="protein sequence ID" value="PIW76177.1"/>
    <property type="molecule type" value="Genomic_DNA"/>
</dbReference>
<sequence>MKRKFTQEEYIMYPFPYQETLKILEDELRLIEKSGKKPMWYYSAKETVEHLRKGKGANLTPYDVNNIFYVLLKRLTEEKFTQEAYRLHSGDYRKILKIMKREVKTINGSKKKSLWAYGLEDTFKNLKKEKGANLTPSDINYIISVLLKYVKE</sequence>
<evidence type="ECO:0000313" key="2">
    <source>
        <dbReference type="Proteomes" id="UP000229561"/>
    </source>
</evidence>
<accession>A0A2M7II14</accession>
<dbReference type="Proteomes" id="UP000229561">
    <property type="component" value="Unassembled WGS sequence"/>
</dbReference>
<name>A0A2M7II14_9BACT</name>
<reference evidence="2" key="1">
    <citation type="submission" date="2017-09" db="EMBL/GenBank/DDBJ databases">
        <title>Depth-based differentiation of microbial function through sediment-hosted aquifers and enrichment of novel symbionts in the deep terrestrial subsurface.</title>
        <authorList>
            <person name="Probst A.J."/>
            <person name="Ladd B."/>
            <person name="Jarett J.K."/>
            <person name="Geller-Mcgrath D.E."/>
            <person name="Sieber C.M.K."/>
            <person name="Emerson J.B."/>
            <person name="Anantharaman K."/>
            <person name="Thomas B.C."/>
            <person name="Malmstrom R."/>
            <person name="Stieglmeier M."/>
            <person name="Klingl A."/>
            <person name="Woyke T."/>
            <person name="Ryan C.M."/>
            <person name="Banfield J.F."/>
        </authorList>
    </citation>
    <scope>NUCLEOTIDE SEQUENCE [LARGE SCALE GENOMIC DNA]</scope>
</reference>